<feature type="compositionally biased region" description="Low complexity" evidence="1">
    <location>
        <begin position="383"/>
        <end position="415"/>
    </location>
</feature>
<sequence>MNSWQKKVLENLLPRRFPMVKLLMTLLIILSLAGCGEKAVSQDVSLGDTGKSQQIAKEFAEVSPPDTIQELRPALEVYQPQVTIITPKAEEVLQENQVTVRLQVKDLPIFKNPELKLGNHLHVILDNQPYIPVYDLNQPLVLSDLAPGTHTLRVFASRPWDESFKNEGAYAQIQFHIVTKTEDNNPDPSLPLLTYSIPQGDYGAEPILLDFYLTNAPLHLLAQDNPKDNLSDWRIRCTINGESFILDRWQAVYLKGFKPGKNWVKLEFLDNQGNPVKNVFNTTVGIINYQPNGKDTLSRIVRGELTADEVRGIVDPNYTAKVPTPEPTPEPQPTPEVKVPETPITQPAELQQPEPIIEQQPEITPTPEATQLREKPKSGGYFQRRPTPVVTPSPSASPTQPEVTPTPTVTASPQPEVTPTPTLTVSPQPEVTPTPTITESPQPEVTPTPTVTVSPQPEVTPTPTVTVSPQPEVTPTPTITESPQPEVTPTPTVTESPQPEVEQPLTTRLSKYFQRRPRPTPQTSPSVAPTTPEIVEPSTPN</sequence>
<feature type="compositionally biased region" description="Low complexity" evidence="1">
    <location>
        <begin position="335"/>
        <end position="370"/>
    </location>
</feature>
<dbReference type="RefSeq" id="WP_190545629.1">
    <property type="nucleotide sequence ID" value="NZ_CAWPNO010000071.1"/>
</dbReference>
<evidence type="ECO:0000313" key="2">
    <source>
        <dbReference type="EMBL" id="MBD2198244.1"/>
    </source>
</evidence>
<dbReference type="PROSITE" id="PS51257">
    <property type="entry name" value="PROKAR_LIPOPROTEIN"/>
    <property type="match status" value="1"/>
</dbReference>
<evidence type="ECO:0008006" key="4">
    <source>
        <dbReference type="Google" id="ProtNLM"/>
    </source>
</evidence>
<organism evidence="2 3">
    <name type="scientific">Calothrix parietina FACHB-288</name>
    <dbReference type="NCBI Taxonomy" id="2692896"/>
    <lineage>
        <taxon>Bacteria</taxon>
        <taxon>Bacillati</taxon>
        <taxon>Cyanobacteriota</taxon>
        <taxon>Cyanophyceae</taxon>
        <taxon>Nostocales</taxon>
        <taxon>Calotrichaceae</taxon>
        <taxon>Calothrix</taxon>
    </lineage>
</organism>
<feature type="compositionally biased region" description="Polar residues" evidence="1">
    <location>
        <begin position="417"/>
        <end position="437"/>
    </location>
</feature>
<keyword evidence="3" id="KW-1185">Reference proteome</keyword>
<protein>
    <recommendedName>
        <fullName evidence="4">FHA domain containing protein</fullName>
    </recommendedName>
</protein>
<feature type="compositionally biased region" description="Low complexity" evidence="1">
    <location>
        <begin position="438"/>
        <end position="502"/>
    </location>
</feature>
<proteinExistence type="predicted"/>
<dbReference type="EMBL" id="JACJQH010000038">
    <property type="protein sequence ID" value="MBD2198244.1"/>
    <property type="molecule type" value="Genomic_DNA"/>
</dbReference>
<dbReference type="Proteomes" id="UP000658514">
    <property type="component" value="Unassembled WGS sequence"/>
</dbReference>
<feature type="region of interest" description="Disordered" evidence="1">
    <location>
        <begin position="316"/>
        <end position="541"/>
    </location>
</feature>
<feature type="compositionally biased region" description="Pro residues" evidence="1">
    <location>
        <begin position="324"/>
        <end position="334"/>
    </location>
</feature>
<accession>A0ABR8AES2</accession>
<gene>
    <name evidence="2" type="ORF">H6G24_22520</name>
</gene>
<evidence type="ECO:0000313" key="3">
    <source>
        <dbReference type="Proteomes" id="UP000658514"/>
    </source>
</evidence>
<name>A0ABR8AES2_9CYAN</name>
<evidence type="ECO:0000256" key="1">
    <source>
        <dbReference type="SAM" id="MobiDB-lite"/>
    </source>
</evidence>
<reference evidence="2 3" key="1">
    <citation type="journal article" date="2020" name="ISME J.">
        <title>Comparative genomics reveals insights into cyanobacterial evolution and habitat adaptation.</title>
        <authorList>
            <person name="Chen M.Y."/>
            <person name="Teng W.K."/>
            <person name="Zhao L."/>
            <person name="Hu C.X."/>
            <person name="Zhou Y.K."/>
            <person name="Han B.P."/>
            <person name="Song L.R."/>
            <person name="Shu W.S."/>
        </authorList>
    </citation>
    <scope>NUCLEOTIDE SEQUENCE [LARGE SCALE GENOMIC DNA]</scope>
    <source>
        <strain evidence="2 3">FACHB-288</strain>
    </source>
</reference>
<comment type="caution">
    <text evidence="2">The sequence shown here is derived from an EMBL/GenBank/DDBJ whole genome shotgun (WGS) entry which is preliminary data.</text>
</comment>